<sequence length="182" mass="21315">MSRLFLIFLCVSMFSFAQKEDLEHFSWEEDKPLVWSDFKGKPNKNSGAAAQTASGISFGFSISKTGSRITKFKADVACLFYPTESWVKNEDATAHILRHEQFHFNITELHARKFRQEITKLKASAQIKTQLNNLYQAMRKASYDMQRRYDKETNHSIDKEQQKAWEIYVSKELKRLEAFKTK</sequence>
<accession>A0A4R1KUD4</accession>
<comment type="caution">
    <text evidence="2">The sequence shown here is derived from an EMBL/GenBank/DDBJ whole genome shotgun (WGS) entry which is preliminary data.</text>
</comment>
<evidence type="ECO:0000256" key="1">
    <source>
        <dbReference type="SAM" id="SignalP"/>
    </source>
</evidence>
<dbReference type="Proteomes" id="UP000295714">
    <property type="component" value="Unassembled WGS sequence"/>
</dbReference>
<evidence type="ECO:0000313" key="3">
    <source>
        <dbReference type="Proteomes" id="UP000295714"/>
    </source>
</evidence>
<dbReference type="RefSeq" id="WP_132702821.1">
    <property type="nucleotide sequence ID" value="NZ_SMGI01000001.1"/>
</dbReference>
<gene>
    <name evidence="2" type="ORF">DFQ05_0284</name>
</gene>
<feature type="signal peptide" evidence="1">
    <location>
        <begin position="1"/>
        <end position="17"/>
    </location>
</feature>
<proteinExistence type="predicted"/>
<keyword evidence="1" id="KW-0732">Signal</keyword>
<feature type="chain" id="PRO_5020479751" evidence="1">
    <location>
        <begin position="18"/>
        <end position="182"/>
    </location>
</feature>
<organism evidence="2 3">
    <name type="scientific">Winogradskyella wandonensis</name>
    <dbReference type="NCBI Taxonomy" id="1442586"/>
    <lineage>
        <taxon>Bacteria</taxon>
        <taxon>Pseudomonadati</taxon>
        <taxon>Bacteroidota</taxon>
        <taxon>Flavobacteriia</taxon>
        <taxon>Flavobacteriales</taxon>
        <taxon>Flavobacteriaceae</taxon>
        <taxon>Winogradskyella</taxon>
    </lineage>
</organism>
<name>A0A4R1KUD4_9FLAO</name>
<dbReference type="EMBL" id="SMGI01000001">
    <property type="protein sequence ID" value="TCK68774.1"/>
    <property type="molecule type" value="Genomic_DNA"/>
</dbReference>
<keyword evidence="3" id="KW-1185">Reference proteome</keyword>
<dbReference type="Pfam" id="PF06037">
    <property type="entry name" value="DUF922"/>
    <property type="match status" value="1"/>
</dbReference>
<protein>
    <submittedName>
        <fullName evidence="2">Uncharacterized protein DUF922</fullName>
    </submittedName>
</protein>
<reference evidence="2 3" key="1">
    <citation type="journal article" date="2015" name="Stand. Genomic Sci.">
        <title>Genomic Encyclopedia of Bacterial and Archaeal Type Strains, Phase III: the genomes of soil and plant-associated and newly described type strains.</title>
        <authorList>
            <person name="Whitman W.B."/>
            <person name="Woyke T."/>
            <person name="Klenk H.P."/>
            <person name="Zhou Y."/>
            <person name="Lilburn T.G."/>
            <person name="Beck B.J."/>
            <person name="De Vos P."/>
            <person name="Vandamme P."/>
            <person name="Eisen J.A."/>
            <person name="Garrity G."/>
            <person name="Hugenholtz P."/>
            <person name="Kyrpides N.C."/>
        </authorList>
    </citation>
    <scope>NUCLEOTIDE SEQUENCE [LARGE SCALE GENOMIC DNA]</scope>
    <source>
        <strain evidence="2 3">CECT 8445</strain>
    </source>
</reference>
<dbReference type="InterPro" id="IPR010321">
    <property type="entry name" value="DUF922"/>
</dbReference>
<dbReference type="OrthoDB" id="5431540at2"/>
<evidence type="ECO:0000313" key="2">
    <source>
        <dbReference type="EMBL" id="TCK68774.1"/>
    </source>
</evidence>
<dbReference type="AlphaFoldDB" id="A0A4R1KUD4"/>